<dbReference type="InterPro" id="IPR022041">
    <property type="entry name" value="Methyltransf_FA"/>
</dbReference>
<dbReference type="OrthoDB" id="9997763at2759"/>
<evidence type="ECO:0000313" key="5">
    <source>
        <dbReference type="Proteomes" id="UP000683360"/>
    </source>
</evidence>
<evidence type="ECO:0008006" key="6">
    <source>
        <dbReference type="Google" id="ProtNLM"/>
    </source>
</evidence>
<feature type="domain" description="Farnesoic acid O-methyl transferase" evidence="3">
    <location>
        <begin position="249"/>
        <end position="384"/>
    </location>
</feature>
<evidence type="ECO:0000313" key="4">
    <source>
        <dbReference type="EMBL" id="CAG2233443.1"/>
    </source>
</evidence>
<keyword evidence="5" id="KW-1185">Reference proteome</keyword>
<dbReference type="InterPro" id="IPR003609">
    <property type="entry name" value="Pan_app"/>
</dbReference>
<feature type="domain" description="Apple" evidence="2">
    <location>
        <begin position="416"/>
        <end position="450"/>
    </location>
</feature>
<dbReference type="PANTHER" id="PTHR36695">
    <property type="entry name" value="AGAP008648-PA"/>
    <property type="match status" value="1"/>
</dbReference>
<accession>A0A8S3TUQ6</accession>
<dbReference type="Pfam" id="PF12248">
    <property type="entry name" value="Methyltransf_FA"/>
    <property type="match status" value="2"/>
</dbReference>
<evidence type="ECO:0000259" key="2">
    <source>
        <dbReference type="Pfam" id="PF00024"/>
    </source>
</evidence>
<proteinExistence type="predicted"/>
<dbReference type="EMBL" id="CAJPWZ010002207">
    <property type="protein sequence ID" value="CAG2233443.1"/>
    <property type="molecule type" value="Genomic_DNA"/>
</dbReference>
<dbReference type="AlphaFoldDB" id="A0A8S3TUQ6"/>
<organism evidence="4 5">
    <name type="scientific">Mytilus edulis</name>
    <name type="common">Blue mussel</name>
    <dbReference type="NCBI Taxonomy" id="6550"/>
    <lineage>
        <taxon>Eukaryota</taxon>
        <taxon>Metazoa</taxon>
        <taxon>Spiralia</taxon>
        <taxon>Lophotrochozoa</taxon>
        <taxon>Mollusca</taxon>
        <taxon>Bivalvia</taxon>
        <taxon>Autobranchia</taxon>
        <taxon>Pteriomorphia</taxon>
        <taxon>Mytilida</taxon>
        <taxon>Mytiloidea</taxon>
        <taxon>Mytilidae</taxon>
        <taxon>Mytilinae</taxon>
        <taxon>Mytilus</taxon>
    </lineage>
</organism>
<dbReference type="PANTHER" id="PTHR36695:SF12">
    <property type="entry name" value="AGAP008648-PA"/>
    <property type="match status" value="1"/>
</dbReference>
<feature type="region of interest" description="Disordered" evidence="1">
    <location>
        <begin position="635"/>
        <end position="658"/>
    </location>
</feature>
<protein>
    <recommendedName>
        <fullName evidence="6">Farnesoic acid O-methyl transferase domain-containing protein</fullName>
    </recommendedName>
</protein>
<gene>
    <name evidence="4" type="ORF">MEDL_46138</name>
</gene>
<evidence type="ECO:0000256" key="1">
    <source>
        <dbReference type="SAM" id="MobiDB-lite"/>
    </source>
</evidence>
<dbReference type="Proteomes" id="UP000683360">
    <property type="component" value="Unassembled WGS sequence"/>
</dbReference>
<evidence type="ECO:0000259" key="3">
    <source>
        <dbReference type="Pfam" id="PF12248"/>
    </source>
</evidence>
<dbReference type="Gene3D" id="3.50.4.10">
    <property type="entry name" value="Hepatocyte Growth Factor"/>
    <property type="match status" value="1"/>
</dbReference>
<sequence length="658" mass="75176">MKHVTVTTPPLYQSIALSDYYIDYPHDETLTFEVKVWADAIIVLVPDEGFSSLFYEVVIGGAGNTRCFIRKRTLDRLNTKVNILEDNQLNAGEYRAFWVRWKGGHIEVGRGLTVSSLSSKYIEWVDPNPLDISAVYVKSIDVAEFTIYQKTENPRKYTANTDHRAITSFTVTLFVRSRLECSITCHKDTSNILNIENDNMNSLCHILWIPILYVLNASTIVKHVIITTPEGYGRIELLEYCIKPIADYSFKFEVRASDNAWVELVTDNGTTGIGYQIGIGTGENDRCDIRRGIPSDDILVEGDRIGMFILFQYDQECMIMCLYLDDLLESSEYRAFWISWRDGIIEVGRGLSVRNTSSRLLIWSDPEPLAIAGLFLSSEKEGSFIVHYPTGNTAEYTKASGKQGGPVLLSYIVGHHVVECAARCHQDSKCINFNFKESSKMCELLQARPSEATNDSLYNFYSHLLLTPISILNKNDGTQNSFHCREITNSEPTFRQHETFLDTPSFETETPHNSEIDRQTFHTHNYDDEYSKRANVSIHNDKYANFSRQTCPPHVGNDVVHSVFNPYHVTSSNYGGSIGERENRQLYTNDPNMDEMKEHSFNTQERLFYEQCNKNKVQVPDEYSSELKTKTVSSNEKIGFFEPNENNTQKPSQIEHKK</sequence>
<comment type="caution">
    <text evidence="4">The sequence shown here is derived from an EMBL/GenBank/DDBJ whole genome shotgun (WGS) entry which is preliminary data.</text>
</comment>
<reference evidence="4" key="1">
    <citation type="submission" date="2021-03" db="EMBL/GenBank/DDBJ databases">
        <authorList>
            <person name="Bekaert M."/>
        </authorList>
    </citation>
    <scope>NUCLEOTIDE SEQUENCE</scope>
</reference>
<name>A0A8S3TUQ6_MYTED</name>
<feature type="domain" description="Farnesoic acid O-methyl transferase" evidence="3">
    <location>
        <begin position="29"/>
        <end position="133"/>
    </location>
</feature>
<dbReference type="Pfam" id="PF00024">
    <property type="entry name" value="PAN_1"/>
    <property type="match status" value="1"/>
</dbReference>